<evidence type="ECO:0000256" key="4">
    <source>
        <dbReference type="PROSITE-ProRule" id="PRU01161"/>
    </source>
</evidence>
<accession>A0A1W1XHY3</accession>
<keyword evidence="5" id="KW-0732">Signal</keyword>
<dbReference type="SUPFAM" id="SSF52151">
    <property type="entry name" value="FabD/lysophospholipase-like"/>
    <property type="match status" value="1"/>
</dbReference>
<dbReference type="GO" id="GO:0016042">
    <property type="term" value="P:lipid catabolic process"/>
    <property type="evidence" value="ECO:0007669"/>
    <property type="project" value="UniProtKB-UniRule"/>
</dbReference>
<dbReference type="GO" id="GO:0016787">
    <property type="term" value="F:hydrolase activity"/>
    <property type="evidence" value="ECO:0007669"/>
    <property type="project" value="UniProtKB-UniRule"/>
</dbReference>
<keyword evidence="1 4" id="KW-0378">Hydrolase</keyword>
<feature type="short sequence motif" description="DGA/G" evidence="4">
    <location>
        <begin position="214"/>
        <end position="216"/>
    </location>
</feature>
<keyword evidence="8" id="KW-1185">Reference proteome</keyword>
<dbReference type="PANTHER" id="PTHR14226:SF29">
    <property type="entry name" value="NEUROPATHY TARGET ESTERASE SWS"/>
    <property type="match status" value="1"/>
</dbReference>
<evidence type="ECO:0000313" key="8">
    <source>
        <dbReference type="Proteomes" id="UP000192761"/>
    </source>
</evidence>
<dbReference type="Pfam" id="PF01734">
    <property type="entry name" value="Patatin"/>
    <property type="match status" value="1"/>
</dbReference>
<keyword evidence="3 4" id="KW-0443">Lipid metabolism</keyword>
<feature type="active site" description="Proton acceptor" evidence="4">
    <location>
        <position position="214"/>
    </location>
</feature>
<feature type="short sequence motif" description="GXSXG" evidence="4">
    <location>
        <begin position="66"/>
        <end position="70"/>
    </location>
</feature>
<dbReference type="PANTHER" id="PTHR14226">
    <property type="entry name" value="NEUROPATHY TARGET ESTERASE/SWISS CHEESE D.MELANOGASTER"/>
    <property type="match status" value="1"/>
</dbReference>
<evidence type="ECO:0000256" key="2">
    <source>
        <dbReference type="ARBA" id="ARBA00022963"/>
    </source>
</evidence>
<keyword evidence="2 4" id="KW-0442">Lipid degradation</keyword>
<dbReference type="STRING" id="1121001.SAMN02745857_01589"/>
<feature type="active site" description="Nucleophile" evidence="4">
    <location>
        <position position="68"/>
    </location>
</feature>
<proteinExistence type="predicted"/>
<feature type="chain" id="PRO_5013048752" evidence="5">
    <location>
        <begin position="28"/>
        <end position="732"/>
    </location>
</feature>
<evidence type="ECO:0000256" key="1">
    <source>
        <dbReference type="ARBA" id="ARBA00022801"/>
    </source>
</evidence>
<evidence type="ECO:0000259" key="6">
    <source>
        <dbReference type="PROSITE" id="PS51635"/>
    </source>
</evidence>
<dbReference type="EMBL" id="FWXD01000008">
    <property type="protein sequence ID" value="SMC23392.1"/>
    <property type="molecule type" value="Genomic_DNA"/>
</dbReference>
<evidence type="ECO:0000256" key="5">
    <source>
        <dbReference type="SAM" id="SignalP"/>
    </source>
</evidence>
<organism evidence="7 8">
    <name type="scientific">Andreprevotia lacus DSM 23236</name>
    <dbReference type="NCBI Taxonomy" id="1121001"/>
    <lineage>
        <taxon>Bacteria</taxon>
        <taxon>Pseudomonadati</taxon>
        <taxon>Pseudomonadota</taxon>
        <taxon>Betaproteobacteria</taxon>
        <taxon>Neisseriales</taxon>
        <taxon>Chitinibacteraceae</taxon>
        <taxon>Andreprevotia</taxon>
    </lineage>
</organism>
<dbReference type="InterPro" id="IPR050301">
    <property type="entry name" value="NTE"/>
</dbReference>
<name>A0A1W1XHY3_9NEIS</name>
<dbReference type="InterPro" id="IPR016035">
    <property type="entry name" value="Acyl_Trfase/lysoPLipase"/>
</dbReference>
<protein>
    <submittedName>
        <fullName evidence="7">NTE family protein</fullName>
    </submittedName>
</protein>
<evidence type="ECO:0000313" key="7">
    <source>
        <dbReference type="EMBL" id="SMC23392.1"/>
    </source>
</evidence>
<dbReference type="AlphaFoldDB" id="A0A1W1XHY3"/>
<feature type="signal peptide" evidence="5">
    <location>
        <begin position="1"/>
        <end position="27"/>
    </location>
</feature>
<feature type="domain" description="PNPLA" evidence="6">
    <location>
        <begin position="35"/>
        <end position="227"/>
    </location>
</feature>
<dbReference type="OrthoDB" id="5290098at2"/>
<dbReference type="InterPro" id="IPR002641">
    <property type="entry name" value="PNPLA_dom"/>
</dbReference>
<dbReference type="Gene3D" id="3.40.1090.10">
    <property type="entry name" value="Cytosolic phospholipase A2 catalytic domain"/>
    <property type="match status" value="2"/>
</dbReference>
<dbReference type="Gene3D" id="3.10.20.310">
    <property type="entry name" value="membrane protein fhac"/>
    <property type="match status" value="1"/>
</dbReference>
<dbReference type="PROSITE" id="PS51635">
    <property type="entry name" value="PNPLA"/>
    <property type="match status" value="1"/>
</dbReference>
<reference evidence="7 8" key="1">
    <citation type="submission" date="2017-04" db="EMBL/GenBank/DDBJ databases">
        <authorList>
            <person name="Afonso C.L."/>
            <person name="Miller P.J."/>
            <person name="Scott M.A."/>
            <person name="Spackman E."/>
            <person name="Goraichik I."/>
            <person name="Dimitrov K.M."/>
            <person name="Suarez D.L."/>
            <person name="Swayne D.E."/>
        </authorList>
    </citation>
    <scope>NUCLEOTIDE SEQUENCE [LARGE SCALE GENOMIC DNA]</scope>
    <source>
        <strain evidence="7 8">DSM 23236</strain>
    </source>
</reference>
<gene>
    <name evidence="7" type="ORF">SAMN02745857_01589</name>
</gene>
<sequence length="732" mass="80211">MRSAVKTTGLLCTYLLALLASMPLARAADAPRVALVLGGGGARGLAHVGVLKVLEEAHVPVACVVGTSMGALVAGGYAVGRTPEELEARVLKADWNILISARSPRTEELFRNKEDDKPQVVPFALGVTDEGKLGLPKAVISTQRIEGFLREMTLAGTTPDFDHLSTQYRAVASDIETGRMVVLDRGDIVTAMRASMAVPGVFPSVPLDKQQLIDGGIARNLPVDVARQTCHPDLVIAVDVGATPLKSDQIGSVFDVVDQLSRLMIAQNVQQQIKTLGPRDILIQPDFGTLTSTDFDKAPALIAAGENAARKVLDRLRKVSAPDEQFRGWLIARQDKRLAPKPIDSIEMAELKRINPDALRRSLEIEPGQVVDAEKLSRELGQLYASGDFSRLNYDLTDNGKTQTLKLVPVEKEWGPNYLSFGIALGTDFDRNNPYSLTAKLRRPWINSLGGDLQAAVRLGSDKLLGTELYQPLDLDGRFFVSPFASWRQRPIALWVDDEQTAQYLYDQGRVGVDIGTSWTRFGEVRLGFLYQRAKLNRSIGDPLLPNLTQFDYGIRVSAGYDQLDQPNFPTSGQAARVYAYHALKAGGTSADQVDTLGFRVAQAGHWGDYAGHLLLKGHFESGDTSFTDIDWLGGLFNLSSYRVQELIGDSQIYARGAVYHPFAPFGQRLGNIGIALEAGRIFNQQGGDNNGWHYSNTLFWGMDSYIGPLFLTAAWGDNRKTRFYFALGNPF</sequence>
<feature type="short sequence motif" description="GXGXXG" evidence="4">
    <location>
        <begin position="39"/>
        <end position="44"/>
    </location>
</feature>
<dbReference type="Proteomes" id="UP000192761">
    <property type="component" value="Unassembled WGS sequence"/>
</dbReference>
<evidence type="ECO:0000256" key="3">
    <source>
        <dbReference type="ARBA" id="ARBA00023098"/>
    </source>
</evidence>